<dbReference type="NCBIfam" id="NF002134">
    <property type="entry name" value="PRK00971.1-4"/>
    <property type="match status" value="1"/>
</dbReference>
<feature type="binding site" evidence="7">
    <location>
        <position position="256"/>
    </location>
    <ligand>
        <name>substrate</name>
    </ligand>
</feature>
<evidence type="ECO:0000313" key="10">
    <source>
        <dbReference type="Proteomes" id="UP000199475"/>
    </source>
</evidence>
<comment type="similarity">
    <text evidence="1 7">Belongs to the glutaminase family.</text>
</comment>
<dbReference type="STRING" id="686624.SAMN04488242_1792"/>
<dbReference type="PANTHER" id="PTHR12544:SF29">
    <property type="entry name" value="GLUTAMINASE"/>
    <property type="match status" value="1"/>
</dbReference>
<proteinExistence type="inferred from homology"/>
<dbReference type="AlphaFoldDB" id="A0A1G9KRQ7"/>
<evidence type="ECO:0000256" key="7">
    <source>
        <dbReference type="HAMAP-Rule" id="MF_00313"/>
    </source>
</evidence>
<keyword evidence="10" id="KW-1185">Reference proteome</keyword>
<dbReference type="SUPFAM" id="SSF56601">
    <property type="entry name" value="beta-lactamase/transpeptidase-like"/>
    <property type="match status" value="1"/>
</dbReference>
<dbReference type="Pfam" id="PF04960">
    <property type="entry name" value="Glutaminase"/>
    <property type="match status" value="1"/>
</dbReference>
<feature type="binding site" evidence="7">
    <location>
        <position position="238"/>
    </location>
    <ligand>
        <name>substrate</name>
    </ligand>
</feature>
<evidence type="ECO:0000259" key="8">
    <source>
        <dbReference type="PROSITE" id="PS50801"/>
    </source>
</evidence>
<dbReference type="FunFam" id="3.40.710.10:FF:000005">
    <property type="entry name" value="Glutaminase"/>
    <property type="match status" value="1"/>
</dbReference>
<comment type="subunit">
    <text evidence="2 7">Homotetramer.</text>
</comment>
<evidence type="ECO:0000256" key="1">
    <source>
        <dbReference type="ARBA" id="ARBA00011076"/>
    </source>
</evidence>
<dbReference type="SUPFAM" id="SSF52091">
    <property type="entry name" value="SpoIIaa-like"/>
    <property type="match status" value="1"/>
</dbReference>
<dbReference type="InterPro" id="IPR036513">
    <property type="entry name" value="STAS_dom_sf"/>
</dbReference>
<dbReference type="NCBIfam" id="TIGR03814">
    <property type="entry name" value="Gln_ase"/>
    <property type="match status" value="1"/>
</dbReference>
<organism evidence="9 10">
    <name type="scientific">Tessaracoccus oleiagri</name>
    <dbReference type="NCBI Taxonomy" id="686624"/>
    <lineage>
        <taxon>Bacteria</taxon>
        <taxon>Bacillati</taxon>
        <taxon>Actinomycetota</taxon>
        <taxon>Actinomycetes</taxon>
        <taxon>Propionibacteriales</taxon>
        <taxon>Propionibacteriaceae</taxon>
        <taxon>Tessaracoccus</taxon>
    </lineage>
</organism>
<dbReference type="InterPro" id="IPR002645">
    <property type="entry name" value="STAS_dom"/>
</dbReference>
<evidence type="ECO:0000313" key="9">
    <source>
        <dbReference type="EMBL" id="SDL52294.1"/>
    </source>
</evidence>
<dbReference type="GO" id="GO:0006537">
    <property type="term" value="P:glutamate biosynthetic process"/>
    <property type="evidence" value="ECO:0007669"/>
    <property type="project" value="TreeGrafter"/>
</dbReference>
<feature type="domain" description="STAS" evidence="8">
    <location>
        <begin position="328"/>
        <end position="397"/>
    </location>
</feature>
<dbReference type="EMBL" id="FNGP01000003">
    <property type="protein sequence ID" value="SDL52294.1"/>
    <property type="molecule type" value="Genomic_DNA"/>
</dbReference>
<feature type="binding site" evidence="7">
    <location>
        <position position="109"/>
    </location>
    <ligand>
        <name>substrate</name>
    </ligand>
</feature>
<feature type="binding site" evidence="7">
    <location>
        <position position="162"/>
    </location>
    <ligand>
        <name>substrate</name>
    </ligand>
</feature>
<dbReference type="Gene3D" id="3.40.710.10">
    <property type="entry name" value="DD-peptidase/beta-lactamase superfamily"/>
    <property type="match status" value="1"/>
</dbReference>
<protein>
    <recommendedName>
        <fullName evidence="6 7">Glutaminase</fullName>
        <ecNumber evidence="3 7">3.5.1.2</ecNumber>
    </recommendedName>
</protein>
<dbReference type="HAMAP" id="MF_00313">
    <property type="entry name" value="Glutaminase"/>
    <property type="match status" value="1"/>
</dbReference>
<accession>A0A1G9KRQ7</accession>
<keyword evidence="7" id="KW-0007">Acetylation</keyword>
<evidence type="ECO:0000256" key="2">
    <source>
        <dbReference type="ARBA" id="ARBA00011881"/>
    </source>
</evidence>
<dbReference type="GO" id="GO:0004359">
    <property type="term" value="F:glutaminase activity"/>
    <property type="evidence" value="ECO:0007669"/>
    <property type="project" value="UniProtKB-UniRule"/>
</dbReference>
<feature type="binding site" evidence="7">
    <location>
        <position position="186"/>
    </location>
    <ligand>
        <name>substrate</name>
    </ligand>
</feature>
<sequence>MPEYLDEVLRQCADDDEGALADYIPELAAVDPDRLAVALCMPDGQLYGAGDVDALFTIQSISKPFVYALALMRHGLDGMERFVGVEPSGDPFNEISLEASGRPRNPMVNIGAITTHALAGEEGAAKEDLFEEIRRGLGRFAGRELAVDERVFESERATAHRNLALAHLVRSYDVFSADPRDVVWGYTRQCAVQVDVRDLAVMAMTLASGGTNPLTGDQVVPRWVARQVLSVMSTCGMYDVAGDWMTDVGMPAKSGVGGGIMAALPGFVGAATLSPRLDRTGTSVRGVRIFEKLSREMGMHMMETPATATQVLRRTDEVSLAGGAAHRLQLQGPLHFGSTERLLRRMQEVPTDREVVVVDLGHVTSVNDVARRMLLEGLRRLGADGHEVVLVDPNSALPGRHAEDVAASVVDELPLR</sequence>
<gene>
    <name evidence="7" type="primary">glsA</name>
    <name evidence="9" type="ORF">SAMN04488242_1792</name>
</gene>
<evidence type="ECO:0000256" key="3">
    <source>
        <dbReference type="ARBA" id="ARBA00012918"/>
    </source>
</evidence>
<dbReference type="Proteomes" id="UP000199475">
    <property type="component" value="Unassembled WGS sequence"/>
</dbReference>
<dbReference type="InterPro" id="IPR058548">
    <property type="entry name" value="MlaB-like_STAS"/>
</dbReference>
<keyword evidence="4 7" id="KW-0378">Hydrolase</keyword>
<dbReference type="InterPro" id="IPR012338">
    <property type="entry name" value="Beta-lactam/transpept-like"/>
</dbReference>
<dbReference type="PANTHER" id="PTHR12544">
    <property type="entry name" value="GLUTAMINASE"/>
    <property type="match status" value="1"/>
</dbReference>
<dbReference type="GO" id="GO:0006543">
    <property type="term" value="P:L-glutamine catabolic process"/>
    <property type="evidence" value="ECO:0007669"/>
    <property type="project" value="TreeGrafter"/>
</dbReference>
<comment type="catalytic activity">
    <reaction evidence="5 7">
        <text>L-glutamine + H2O = L-glutamate + NH4(+)</text>
        <dbReference type="Rhea" id="RHEA:15889"/>
        <dbReference type="ChEBI" id="CHEBI:15377"/>
        <dbReference type="ChEBI" id="CHEBI:28938"/>
        <dbReference type="ChEBI" id="CHEBI:29985"/>
        <dbReference type="ChEBI" id="CHEBI:58359"/>
        <dbReference type="EC" id="3.5.1.2"/>
    </reaction>
</comment>
<reference evidence="9 10" key="1">
    <citation type="submission" date="2016-10" db="EMBL/GenBank/DDBJ databases">
        <authorList>
            <person name="de Groot N.N."/>
        </authorList>
    </citation>
    <scope>NUCLEOTIDE SEQUENCE [LARGE SCALE GENOMIC DNA]</scope>
    <source>
        <strain evidence="9 10">CGMCC 1.9159</strain>
    </source>
</reference>
<dbReference type="PROSITE" id="PS50801">
    <property type="entry name" value="STAS"/>
    <property type="match status" value="1"/>
</dbReference>
<feature type="binding site" evidence="7">
    <location>
        <position position="60"/>
    </location>
    <ligand>
        <name>substrate</name>
    </ligand>
</feature>
<dbReference type="Pfam" id="PF13466">
    <property type="entry name" value="STAS_2"/>
    <property type="match status" value="1"/>
</dbReference>
<dbReference type="InterPro" id="IPR015868">
    <property type="entry name" value="Glutaminase"/>
</dbReference>
<dbReference type="EC" id="3.5.1.2" evidence="3 7"/>
<evidence type="ECO:0000256" key="5">
    <source>
        <dbReference type="ARBA" id="ARBA00049534"/>
    </source>
</evidence>
<dbReference type="Gene3D" id="3.30.750.24">
    <property type="entry name" value="STAS domain"/>
    <property type="match status" value="1"/>
</dbReference>
<name>A0A1G9KRQ7_9ACTN</name>
<feature type="binding site" evidence="7">
    <location>
        <position position="155"/>
    </location>
    <ligand>
        <name>substrate</name>
    </ligand>
</feature>
<evidence type="ECO:0000256" key="6">
    <source>
        <dbReference type="ARBA" id="ARBA00070405"/>
    </source>
</evidence>
<evidence type="ECO:0000256" key="4">
    <source>
        <dbReference type="ARBA" id="ARBA00022801"/>
    </source>
</evidence>